<feature type="region of interest" description="Disordered" evidence="3">
    <location>
        <begin position="138"/>
        <end position="201"/>
    </location>
</feature>
<feature type="region of interest" description="Disordered" evidence="3">
    <location>
        <begin position="1"/>
        <end position="20"/>
    </location>
</feature>
<evidence type="ECO:0000313" key="5">
    <source>
        <dbReference type="Proteomes" id="UP000799439"/>
    </source>
</evidence>
<evidence type="ECO:0000256" key="2">
    <source>
        <dbReference type="ARBA" id="ARBA00022552"/>
    </source>
</evidence>
<dbReference type="GO" id="GO:0006364">
    <property type="term" value="P:rRNA processing"/>
    <property type="evidence" value="ECO:0007669"/>
    <property type="project" value="UniProtKB-KW"/>
</dbReference>
<name>A0A9P4ISP5_9PEZI</name>
<dbReference type="InterPro" id="IPR019398">
    <property type="entry name" value="Pre-rRNA_process_TSR2"/>
</dbReference>
<keyword evidence="5" id="KW-1185">Reference proteome</keyword>
<comment type="caution">
    <text evidence="4">The sequence shown here is derived from an EMBL/GenBank/DDBJ whole genome shotgun (WGS) entry which is preliminary data.</text>
</comment>
<dbReference type="PANTHER" id="PTHR21250">
    <property type="entry name" value="PRE-RRNA-PROCESSING PROTEIN TSR2 HOMOLOG"/>
    <property type="match status" value="1"/>
</dbReference>
<evidence type="ECO:0000256" key="1">
    <source>
        <dbReference type="ARBA" id="ARBA00006524"/>
    </source>
</evidence>
<evidence type="ECO:0000313" key="4">
    <source>
        <dbReference type="EMBL" id="KAF2149302.1"/>
    </source>
</evidence>
<organism evidence="4 5">
    <name type="scientific">Myriangium duriaei CBS 260.36</name>
    <dbReference type="NCBI Taxonomy" id="1168546"/>
    <lineage>
        <taxon>Eukaryota</taxon>
        <taxon>Fungi</taxon>
        <taxon>Dikarya</taxon>
        <taxon>Ascomycota</taxon>
        <taxon>Pezizomycotina</taxon>
        <taxon>Dothideomycetes</taxon>
        <taxon>Dothideomycetidae</taxon>
        <taxon>Myriangiales</taxon>
        <taxon>Myriangiaceae</taxon>
        <taxon>Myriangium</taxon>
    </lineage>
</organism>
<evidence type="ECO:0000256" key="3">
    <source>
        <dbReference type="SAM" id="MobiDB-lite"/>
    </source>
</evidence>
<dbReference type="AlphaFoldDB" id="A0A9P4ISP5"/>
<proteinExistence type="inferred from homology"/>
<protein>
    <recommendedName>
        <fullName evidence="6">Pre-rRNA-processing protein TSR2</fullName>
    </recommendedName>
</protein>
<accession>A0A9P4ISP5</accession>
<evidence type="ECO:0008006" key="6">
    <source>
        <dbReference type="Google" id="ProtNLM"/>
    </source>
</evidence>
<keyword evidence="2" id="KW-0698">rRNA processing</keyword>
<dbReference type="Proteomes" id="UP000799439">
    <property type="component" value="Unassembled WGS sequence"/>
</dbReference>
<feature type="compositionally biased region" description="Acidic residues" evidence="3">
    <location>
        <begin position="151"/>
        <end position="169"/>
    </location>
</feature>
<reference evidence="4" key="1">
    <citation type="journal article" date="2020" name="Stud. Mycol.">
        <title>101 Dothideomycetes genomes: a test case for predicting lifestyles and emergence of pathogens.</title>
        <authorList>
            <person name="Haridas S."/>
            <person name="Albert R."/>
            <person name="Binder M."/>
            <person name="Bloem J."/>
            <person name="Labutti K."/>
            <person name="Salamov A."/>
            <person name="Andreopoulos B."/>
            <person name="Baker S."/>
            <person name="Barry K."/>
            <person name="Bills G."/>
            <person name="Bluhm B."/>
            <person name="Cannon C."/>
            <person name="Castanera R."/>
            <person name="Culley D."/>
            <person name="Daum C."/>
            <person name="Ezra D."/>
            <person name="Gonzalez J."/>
            <person name="Henrissat B."/>
            <person name="Kuo A."/>
            <person name="Liang C."/>
            <person name="Lipzen A."/>
            <person name="Lutzoni F."/>
            <person name="Magnuson J."/>
            <person name="Mondo S."/>
            <person name="Nolan M."/>
            <person name="Ohm R."/>
            <person name="Pangilinan J."/>
            <person name="Park H.-J."/>
            <person name="Ramirez L."/>
            <person name="Alfaro M."/>
            <person name="Sun H."/>
            <person name="Tritt A."/>
            <person name="Yoshinaga Y."/>
            <person name="Zwiers L.-H."/>
            <person name="Turgeon B."/>
            <person name="Goodwin S."/>
            <person name="Spatafora J."/>
            <person name="Crous P."/>
            <person name="Grigoriev I."/>
        </authorList>
    </citation>
    <scope>NUCLEOTIDE SEQUENCE</scope>
    <source>
        <strain evidence="4">CBS 260.36</strain>
    </source>
</reference>
<gene>
    <name evidence="4" type="ORF">K461DRAFT_270913</name>
</gene>
<dbReference type="OrthoDB" id="263560at2759"/>
<sequence>MSTSIPATDSGAIAPAPATQESQQTAFDHAIWYLISGWPPMTLALAEQWAGDLTSDKRDWLAGAISELFVDRPDTDAIDVEDVLLQVMADEFEVEVQDESGEVVAREIMRAKEEILVEGRLDAADRVRREFEARKGKKVAIQNAGERSEEVGSDEDVEIDGDGDEDMDDAPSLVPARAPREKEEPEVDEDGFTKVVGRKKR</sequence>
<comment type="similarity">
    <text evidence="1">Belongs to the TSR2 family.</text>
</comment>
<dbReference type="Pfam" id="PF10273">
    <property type="entry name" value="WGG"/>
    <property type="match status" value="1"/>
</dbReference>
<dbReference type="EMBL" id="ML996091">
    <property type="protein sequence ID" value="KAF2149302.1"/>
    <property type="molecule type" value="Genomic_DNA"/>
</dbReference>